<name>J5JWC4_BEAB2</name>
<feature type="compositionally biased region" description="Low complexity" evidence="1">
    <location>
        <begin position="141"/>
        <end position="216"/>
    </location>
</feature>
<feature type="compositionally biased region" description="Polar residues" evidence="1">
    <location>
        <begin position="389"/>
        <end position="418"/>
    </location>
</feature>
<feature type="region of interest" description="Disordered" evidence="1">
    <location>
        <begin position="383"/>
        <end position="536"/>
    </location>
</feature>
<evidence type="ECO:0000256" key="2">
    <source>
        <dbReference type="SAM" id="Phobius"/>
    </source>
</evidence>
<protein>
    <submittedName>
        <fullName evidence="3">Uncharacterized protein</fullName>
    </submittedName>
</protein>
<evidence type="ECO:0000313" key="4">
    <source>
        <dbReference type="Proteomes" id="UP000002762"/>
    </source>
</evidence>
<dbReference type="HOGENOM" id="CLU_044859_0_0_1"/>
<dbReference type="STRING" id="655819.J5JWC4"/>
<feature type="transmembrane region" description="Helical" evidence="2">
    <location>
        <begin position="255"/>
        <end position="274"/>
    </location>
</feature>
<keyword evidence="4" id="KW-1185">Reference proteome</keyword>
<feature type="region of interest" description="Disordered" evidence="1">
    <location>
        <begin position="283"/>
        <end position="365"/>
    </location>
</feature>
<dbReference type="Proteomes" id="UP000002762">
    <property type="component" value="Unassembled WGS sequence"/>
</dbReference>
<accession>J5JWC4</accession>
<feature type="compositionally biased region" description="Polar residues" evidence="1">
    <location>
        <begin position="469"/>
        <end position="482"/>
    </location>
</feature>
<organism evidence="3 4">
    <name type="scientific">Beauveria bassiana (strain ARSEF 2860)</name>
    <name type="common">White muscardine disease fungus</name>
    <name type="synonym">Tritirachium shiotae</name>
    <dbReference type="NCBI Taxonomy" id="655819"/>
    <lineage>
        <taxon>Eukaryota</taxon>
        <taxon>Fungi</taxon>
        <taxon>Dikarya</taxon>
        <taxon>Ascomycota</taxon>
        <taxon>Pezizomycotina</taxon>
        <taxon>Sordariomycetes</taxon>
        <taxon>Hypocreomycetidae</taxon>
        <taxon>Hypocreales</taxon>
        <taxon>Cordycipitaceae</taxon>
        <taxon>Beauveria</taxon>
    </lineage>
</organism>
<dbReference type="InParanoid" id="J5JWC4"/>
<sequence>MEACVGSTWGAIAVNVQNAPSCVKGCRDSLRRLLAPDEDTYVVFCRALVQLDQPQMYDMLLGLYCCDAQLCGVDNIALPGFDPNVDHLINVCASLGFGPIKDPGPPPATHICTNTLLPSSDISCSRTVIFPTIVYPTSYQTTPVPTKASTTTENTASTTTDSTASTTTTSTASTSQQSTSSTTESTPSSTTMQSTTGTTDWSSSTTVISTTMSSTTGNEAVPPTITSIVDPQLSNNISGASKDDASGGLSTVAKIVIAAAVSGAILVAIIAVLWHCRYRRKNREPEPTENYQPSPILGPPITPSSPVMAPSPSYVGRDGAPLTPPPRLQERRLLPSSSSEQLVERGGSRLRQGFHLPTGSRANLNSPYGSAVSPAFAMSAVVTGERQPSAPQSANRVGTPHGSPTRSQFARISYTSSLADPGPPPDRELPTTPARMATAHSRSRSRPDVSPNAIGVALAFPPKEDDLSAQASNESGQSSESKIMTGPMRGSWGENRVVSGSVEAPAQLAPRKQTTRRTSRSPILEEQELARMAGSY</sequence>
<dbReference type="EMBL" id="JH725159">
    <property type="protein sequence ID" value="EJP66661.1"/>
    <property type="molecule type" value="Genomic_DNA"/>
</dbReference>
<keyword evidence="2" id="KW-0472">Membrane</keyword>
<dbReference type="AlphaFoldDB" id="J5JWC4"/>
<feature type="region of interest" description="Disordered" evidence="1">
    <location>
        <begin position="141"/>
        <end position="226"/>
    </location>
</feature>
<evidence type="ECO:0000313" key="3">
    <source>
        <dbReference type="EMBL" id="EJP66661.1"/>
    </source>
</evidence>
<keyword evidence="2" id="KW-0812">Transmembrane</keyword>
<proteinExistence type="predicted"/>
<keyword evidence="2" id="KW-1133">Transmembrane helix</keyword>
<dbReference type="OrthoDB" id="5244978at2759"/>
<dbReference type="RefSeq" id="XP_008597920.1">
    <property type="nucleotide sequence ID" value="XM_008599698.1"/>
</dbReference>
<reference evidence="3 4" key="1">
    <citation type="journal article" date="2012" name="Sci. Rep.">
        <title>Genomic perspectives on the evolution of fungal entomopathogenicity in Beauveria bassiana.</title>
        <authorList>
            <person name="Xiao G."/>
            <person name="Ying S.H."/>
            <person name="Zheng P."/>
            <person name="Wang Z.L."/>
            <person name="Zhang S."/>
            <person name="Xie X.Q."/>
            <person name="Shang Y."/>
            <person name="St Leger R.J."/>
            <person name="Zhao G.P."/>
            <person name="Wang C."/>
            <person name="Feng M.G."/>
        </authorList>
    </citation>
    <scope>NUCLEOTIDE SEQUENCE [LARGE SCALE GENOMIC DNA]</scope>
    <source>
        <strain evidence="3 4">ARSEF 2860</strain>
    </source>
</reference>
<gene>
    <name evidence="3" type="ORF">BBA_04601</name>
</gene>
<dbReference type="GeneID" id="19887613"/>
<evidence type="ECO:0000256" key="1">
    <source>
        <dbReference type="SAM" id="MobiDB-lite"/>
    </source>
</evidence>